<evidence type="ECO:0000259" key="2">
    <source>
        <dbReference type="Pfam" id="PF03413"/>
    </source>
</evidence>
<sequence length="187" mass="20967">MNKKLVTGVLIIGLLLSGTTIAAANLNDNATTTKKDDTVKTEVVKEKEGIISLEEAIEIALAEHDGYVESIELERKRGKVYYEVDFENPDVDVYIDASTGEVLRVDWDDDDDDDRYDENHKPNMENIISIEEAKEIAVAEVGGKVIEIDLDKDDGRYEYELELRTDRGEAEITIDAESGEIVELELD</sequence>
<feature type="domain" description="PepSY" evidence="2">
    <location>
        <begin position="51"/>
        <end position="105"/>
    </location>
</feature>
<name>A0A923L3D2_9BACI</name>
<protein>
    <submittedName>
        <fullName evidence="3">PepSY domain-containing protein</fullName>
    </submittedName>
</protein>
<dbReference type="RefSeq" id="WP_186868416.1">
    <property type="nucleotide sequence ID" value="NZ_JACOOL010000001.1"/>
</dbReference>
<dbReference type="Proteomes" id="UP000637359">
    <property type="component" value="Unassembled WGS sequence"/>
</dbReference>
<dbReference type="AlphaFoldDB" id="A0A923L3D2"/>
<dbReference type="InterPro" id="IPR025711">
    <property type="entry name" value="PepSY"/>
</dbReference>
<keyword evidence="4" id="KW-1185">Reference proteome</keyword>
<proteinExistence type="predicted"/>
<reference evidence="3" key="1">
    <citation type="submission" date="2020-08" db="EMBL/GenBank/DDBJ databases">
        <title>Genome public.</title>
        <authorList>
            <person name="Liu C."/>
            <person name="Sun Q."/>
        </authorList>
    </citation>
    <scope>NUCLEOTIDE SEQUENCE</scope>
    <source>
        <strain evidence="3">BX22</strain>
    </source>
</reference>
<evidence type="ECO:0000313" key="4">
    <source>
        <dbReference type="Proteomes" id="UP000637359"/>
    </source>
</evidence>
<accession>A0A923L3D2</accession>
<gene>
    <name evidence="3" type="ORF">H8S33_02710</name>
</gene>
<feature type="domain" description="PepSY" evidence="2">
    <location>
        <begin position="128"/>
        <end position="183"/>
    </location>
</feature>
<comment type="caution">
    <text evidence="3">The sequence shown here is derived from an EMBL/GenBank/DDBJ whole genome shotgun (WGS) entry which is preliminary data.</text>
</comment>
<evidence type="ECO:0000256" key="1">
    <source>
        <dbReference type="SAM" id="SignalP"/>
    </source>
</evidence>
<dbReference type="EMBL" id="JACOOL010000001">
    <property type="protein sequence ID" value="MBC5635730.1"/>
    <property type="molecule type" value="Genomic_DNA"/>
</dbReference>
<keyword evidence="1" id="KW-0732">Signal</keyword>
<dbReference type="Gene3D" id="3.10.450.40">
    <property type="match status" value="2"/>
</dbReference>
<feature type="chain" id="PRO_5039247702" evidence="1">
    <location>
        <begin position="23"/>
        <end position="187"/>
    </location>
</feature>
<dbReference type="Pfam" id="PF03413">
    <property type="entry name" value="PepSY"/>
    <property type="match status" value="2"/>
</dbReference>
<feature type="signal peptide" evidence="1">
    <location>
        <begin position="1"/>
        <end position="22"/>
    </location>
</feature>
<organism evidence="3 4">
    <name type="scientific">Ornithinibacillus hominis</name>
    <dbReference type="NCBI Taxonomy" id="2763055"/>
    <lineage>
        <taxon>Bacteria</taxon>
        <taxon>Bacillati</taxon>
        <taxon>Bacillota</taxon>
        <taxon>Bacilli</taxon>
        <taxon>Bacillales</taxon>
        <taxon>Bacillaceae</taxon>
        <taxon>Ornithinibacillus</taxon>
    </lineage>
</organism>
<evidence type="ECO:0000313" key="3">
    <source>
        <dbReference type="EMBL" id="MBC5635730.1"/>
    </source>
</evidence>